<name>A0ABT2KMB2_9RHOB</name>
<dbReference type="RefSeq" id="WP_260349095.1">
    <property type="nucleotide sequence ID" value="NZ_NTHN02000023.1"/>
</dbReference>
<protein>
    <submittedName>
        <fullName evidence="2">HlyD family efflux transporter periplasmic adaptor subunit</fullName>
    </submittedName>
</protein>
<reference evidence="3" key="1">
    <citation type="submission" date="2023-07" db="EMBL/GenBank/DDBJ databases">
        <title>Yangia mangrovi SAOS 153D genome.</title>
        <authorList>
            <person name="Verma A."/>
            <person name="Pal Y."/>
            <person name="Sundharam S."/>
            <person name="Bisht B."/>
            <person name="Srinivasan K."/>
        </authorList>
    </citation>
    <scope>NUCLEOTIDE SEQUENCE [LARGE SCALE GENOMIC DNA]</scope>
    <source>
        <strain evidence="3">SAOS 153D</strain>
    </source>
</reference>
<keyword evidence="1" id="KW-0175">Coiled coil</keyword>
<sequence>MRFLRRSLAGLFLLSLTLGLLAWAGILVRDAVQTRLADTPHIPQARERVFAVNVVPVRLETVIPEMTAFGEIQSRRSLELRSAVGGTLIDLAPAFVEGGRVAAGTLLARIDPADMQAELERAQSALQDAEAERREAIRAVELEKDALAAAEEQAALRQRAYQRQADLQTRGVGTSALVEEAELSASSARQAVVTRRQALAQTEARVDQSTTALTRAHIALDEAQRRLVETEIRAEFDAQLEDVSVVAGRRISANEQLATLVDPAALEVAFRVSTQQYLQLLNASDQPRELPVTVTLDFYGASVSSAGTLIREGAAVGEGQTGRLLFAALEEPRGFKPGDFVTVKIAEPPLERVALLPATALGPAGDVLVLGADERLEAVQVELLRRQGDEVLVRAALDGRMVVAERTPLLGAGIKVRPLNTEAGSGPTGPDVQAEATMLELTEERRARLVAFIEGNERMPAEAKQRLLAQLSEPMVPAQVIERLEARMGGLSRCGISPAPPVDS</sequence>
<feature type="coiled-coil region" evidence="1">
    <location>
        <begin position="112"/>
        <end position="159"/>
    </location>
</feature>
<keyword evidence="3" id="KW-1185">Reference proteome</keyword>
<comment type="caution">
    <text evidence="2">The sequence shown here is derived from an EMBL/GenBank/DDBJ whole genome shotgun (WGS) entry which is preliminary data.</text>
</comment>
<organism evidence="2 3">
    <name type="scientific">Alloyangia mangrovi</name>
    <dbReference type="NCBI Taxonomy" id="1779329"/>
    <lineage>
        <taxon>Bacteria</taxon>
        <taxon>Pseudomonadati</taxon>
        <taxon>Pseudomonadota</taxon>
        <taxon>Alphaproteobacteria</taxon>
        <taxon>Rhodobacterales</taxon>
        <taxon>Roseobacteraceae</taxon>
        <taxon>Alloyangia</taxon>
    </lineage>
</organism>
<evidence type="ECO:0000313" key="3">
    <source>
        <dbReference type="Proteomes" id="UP000217448"/>
    </source>
</evidence>
<dbReference type="Gene3D" id="1.10.287.470">
    <property type="entry name" value="Helix hairpin bin"/>
    <property type="match status" value="1"/>
</dbReference>
<evidence type="ECO:0000256" key="1">
    <source>
        <dbReference type="SAM" id="Coils"/>
    </source>
</evidence>
<dbReference type="EMBL" id="NTHN02000023">
    <property type="protein sequence ID" value="MCT4371245.1"/>
    <property type="molecule type" value="Genomic_DNA"/>
</dbReference>
<dbReference type="Gene3D" id="2.40.30.170">
    <property type="match status" value="1"/>
</dbReference>
<dbReference type="Gene3D" id="2.40.420.20">
    <property type="match status" value="1"/>
</dbReference>
<dbReference type="PANTHER" id="PTHR30469">
    <property type="entry name" value="MULTIDRUG RESISTANCE PROTEIN MDTA"/>
    <property type="match status" value="1"/>
</dbReference>
<evidence type="ECO:0000313" key="2">
    <source>
        <dbReference type="EMBL" id="MCT4371245.1"/>
    </source>
</evidence>
<accession>A0ABT2KMB2</accession>
<dbReference type="SUPFAM" id="SSF111369">
    <property type="entry name" value="HlyD-like secretion proteins"/>
    <property type="match status" value="2"/>
</dbReference>
<dbReference type="Proteomes" id="UP000217448">
    <property type="component" value="Unassembled WGS sequence"/>
</dbReference>
<gene>
    <name evidence="2" type="ORF">CLG85_013325</name>
</gene>
<dbReference type="Gene3D" id="2.40.50.100">
    <property type="match status" value="1"/>
</dbReference>
<dbReference type="PANTHER" id="PTHR30469:SF15">
    <property type="entry name" value="HLYD FAMILY OF SECRETION PROTEINS"/>
    <property type="match status" value="1"/>
</dbReference>
<proteinExistence type="predicted"/>